<dbReference type="EMBL" id="CP123584">
    <property type="protein sequence ID" value="WZK90119.1"/>
    <property type="molecule type" value="Genomic_DNA"/>
</dbReference>
<dbReference type="Proteomes" id="UP001623232">
    <property type="component" value="Chromosome"/>
</dbReference>
<accession>A0ABZ2XZ66</accession>
<evidence type="ECO:0000256" key="6">
    <source>
        <dbReference type="RuleBase" id="RU363076"/>
    </source>
</evidence>
<keyword evidence="8" id="KW-1185">Reference proteome</keyword>
<evidence type="ECO:0000256" key="1">
    <source>
        <dbReference type="ARBA" id="ARBA00004370"/>
    </source>
</evidence>
<name>A0ABZ2XZ66_9RHOB</name>
<comment type="similarity">
    <text evidence="2 6">Belongs to the SURF1 family.</text>
</comment>
<keyword evidence="6" id="KW-1003">Cell membrane</keyword>
<organism evidence="7 8">
    <name type="scientific">Aliisedimentitalea scapharcae</name>
    <dbReference type="NCBI Taxonomy" id="1524259"/>
    <lineage>
        <taxon>Bacteria</taxon>
        <taxon>Pseudomonadati</taxon>
        <taxon>Pseudomonadota</taxon>
        <taxon>Alphaproteobacteria</taxon>
        <taxon>Rhodobacterales</taxon>
        <taxon>Roseobacteraceae</taxon>
        <taxon>Aliisedimentitalea</taxon>
    </lineage>
</organism>
<evidence type="ECO:0000256" key="4">
    <source>
        <dbReference type="ARBA" id="ARBA00022989"/>
    </source>
</evidence>
<evidence type="ECO:0000256" key="3">
    <source>
        <dbReference type="ARBA" id="ARBA00022692"/>
    </source>
</evidence>
<dbReference type="Pfam" id="PF02104">
    <property type="entry name" value="SURF1"/>
    <property type="match status" value="1"/>
</dbReference>
<keyword evidence="3 6" id="KW-0812">Transmembrane</keyword>
<dbReference type="InterPro" id="IPR002994">
    <property type="entry name" value="Surf1/Shy1"/>
</dbReference>
<evidence type="ECO:0000256" key="5">
    <source>
        <dbReference type="ARBA" id="ARBA00023136"/>
    </source>
</evidence>
<dbReference type="CDD" id="cd06662">
    <property type="entry name" value="SURF1"/>
    <property type="match status" value="1"/>
</dbReference>
<sequence length="221" mass="24490">MRRFLFVIFGLVGLGILLSLGTWQVRRLAWKEAVLSEIETRIAAAPVALPVTLNPEADRYLPVQITGELLEGEIHVLVSLKRVGAGYRVIAPMATGDRVILVDRGFIDLEDKDTPRTLGEAAVTGNLHWPQEIDSYTPDPGFDANIWFARDVDMLSAALGTEPVLVIARSKTDPAIMPLPVSTTGIPNDHLQYVITWYGLALVWASMMTFFFWRTRAAKTS</sequence>
<proteinExistence type="inferred from homology"/>
<dbReference type="RefSeq" id="WP_406648641.1">
    <property type="nucleotide sequence ID" value="NZ_CP123584.1"/>
</dbReference>
<gene>
    <name evidence="7" type="ORF">QEZ52_06110</name>
</gene>
<dbReference type="PROSITE" id="PS50895">
    <property type="entry name" value="SURF1"/>
    <property type="match status" value="1"/>
</dbReference>
<dbReference type="PANTHER" id="PTHR23427">
    <property type="entry name" value="SURFEIT LOCUS PROTEIN"/>
    <property type="match status" value="1"/>
</dbReference>
<protein>
    <recommendedName>
        <fullName evidence="6">SURF1-like protein</fullName>
    </recommendedName>
</protein>
<evidence type="ECO:0000313" key="7">
    <source>
        <dbReference type="EMBL" id="WZK90119.1"/>
    </source>
</evidence>
<dbReference type="PANTHER" id="PTHR23427:SF2">
    <property type="entry name" value="SURFEIT LOCUS PROTEIN 1"/>
    <property type="match status" value="1"/>
</dbReference>
<feature type="transmembrane region" description="Helical" evidence="6">
    <location>
        <begin position="195"/>
        <end position="213"/>
    </location>
</feature>
<comment type="caution">
    <text evidence="6">Lacks conserved residue(s) required for the propagation of feature annotation.</text>
</comment>
<reference evidence="7 8" key="1">
    <citation type="submission" date="2023-04" db="EMBL/GenBank/DDBJ databases">
        <title>Complete genome sequence of Alisedimentitalea scapharcae.</title>
        <authorList>
            <person name="Rong J.-C."/>
            <person name="Yi M.-L."/>
            <person name="Zhao Q."/>
        </authorList>
    </citation>
    <scope>NUCLEOTIDE SEQUENCE [LARGE SCALE GENOMIC DNA]</scope>
    <source>
        <strain evidence="7 8">KCTC 42119</strain>
    </source>
</reference>
<dbReference type="InterPro" id="IPR045214">
    <property type="entry name" value="Surf1/Surf4"/>
</dbReference>
<evidence type="ECO:0000256" key="2">
    <source>
        <dbReference type="ARBA" id="ARBA00007165"/>
    </source>
</evidence>
<comment type="subcellular location">
    <subcellularLocation>
        <location evidence="6">Cell membrane</location>
        <topology evidence="6">Multi-pass membrane protein</topology>
    </subcellularLocation>
    <subcellularLocation>
        <location evidence="1">Membrane</location>
    </subcellularLocation>
</comment>
<keyword evidence="5 6" id="KW-0472">Membrane</keyword>
<evidence type="ECO:0000313" key="8">
    <source>
        <dbReference type="Proteomes" id="UP001623232"/>
    </source>
</evidence>
<keyword evidence="4 6" id="KW-1133">Transmembrane helix</keyword>